<sequence length="200" mass="24291">MANKCRSKNKKKIRGWKRRIKHIQKWKQQNFNLGLNNFNYDYVKIWIHPWSSLGKPSPPLWYRRLILSAMFEIYHNWKKQLIERGEPFYLKIWLFHPRFSHSQVVAGIGERIDWYENVFPIPKNQYEPFPYSKYASNHYNLHDMTWELRIDDVEHYEKMDELTPQEVEVLQKTAYHITQTSDGDTLYAVWLGSVWVGDIQ</sequence>
<proteinExistence type="predicted"/>
<keyword evidence="2" id="KW-1185">Reference proteome</keyword>
<gene>
    <name evidence="1" type="ORF">IQ247_20910</name>
</gene>
<dbReference type="EMBL" id="JADEWL010000085">
    <property type="protein sequence ID" value="MBE9215094.1"/>
    <property type="molecule type" value="Genomic_DNA"/>
</dbReference>
<dbReference type="RefSeq" id="WP_193923081.1">
    <property type="nucleotide sequence ID" value="NZ_JADEWL010000085.1"/>
</dbReference>
<protein>
    <submittedName>
        <fullName evidence="1">Uncharacterized protein</fullName>
    </submittedName>
</protein>
<organism evidence="1 2">
    <name type="scientific">Plectonema cf. radiosum LEGE 06105</name>
    <dbReference type="NCBI Taxonomy" id="945769"/>
    <lineage>
        <taxon>Bacteria</taxon>
        <taxon>Bacillati</taxon>
        <taxon>Cyanobacteriota</taxon>
        <taxon>Cyanophyceae</taxon>
        <taxon>Oscillatoriophycideae</taxon>
        <taxon>Oscillatoriales</taxon>
        <taxon>Microcoleaceae</taxon>
        <taxon>Plectonema</taxon>
    </lineage>
</organism>
<dbReference type="Proteomes" id="UP000620559">
    <property type="component" value="Unassembled WGS sequence"/>
</dbReference>
<accession>A0A8J7FBH5</accession>
<dbReference type="AlphaFoldDB" id="A0A8J7FBH5"/>
<evidence type="ECO:0000313" key="2">
    <source>
        <dbReference type="Proteomes" id="UP000620559"/>
    </source>
</evidence>
<name>A0A8J7FBH5_9CYAN</name>
<comment type="caution">
    <text evidence="1">The sequence shown here is derived from an EMBL/GenBank/DDBJ whole genome shotgun (WGS) entry which is preliminary data.</text>
</comment>
<reference evidence="1" key="1">
    <citation type="submission" date="2020-10" db="EMBL/GenBank/DDBJ databases">
        <authorList>
            <person name="Castelo-Branco R."/>
            <person name="Eusebio N."/>
            <person name="Adriana R."/>
            <person name="Vieira A."/>
            <person name="Brugerolle De Fraissinette N."/>
            <person name="Rezende De Castro R."/>
            <person name="Schneider M.P."/>
            <person name="Vasconcelos V."/>
            <person name="Leao P.N."/>
        </authorList>
    </citation>
    <scope>NUCLEOTIDE SEQUENCE</scope>
    <source>
        <strain evidence="1">LEGE 06105</strain>
    </source>
</reference>
<evidence type="ECO:0000313" key="1">
    <source>
        <dbReference type="EMBL" id="MBE9215094.1"/>
    </source>
</evidence>